<proteinExistence type="predicted"/>
<dbReference type="Proteomes" id="UP001596484">
    <property type="component" value="Unassembled WGS sequence"/>
</dbReference>
<gene>
    <name evidence="1" type="ORF">ACFQS9_07100</name>
</gene>
<reference evidence="2" key="1">
    <citation type="journal article" date="2019" name="Int. J. Syst. Evol. Microbiol.">
        <title>The Global Catalogue of Microorganisms (GCM) 10K type strain sequencing project: providing services to taxonomists for standard genome sequencing and annotation.</title>
        <authorList>
            <consortium name="The Broad Institute Genomics Platform"/>
            <consortium name="The Broad Institute Genome Sequencing Center for Infectious Disease"/>
            <person name="Wu L."/>
            <person name="Ma J."/>
        </authorList>
    </citation>
    <scope>NUCLEOTIDE SEQUENCE [LARGE SCALE GENOMIC DNA]</scope>
    <source>
        <strain evidence="2">ICMP 19430</strain>
    </source>
</reference>
<comment type="caution">
    <text evidence="1">The sequence shown here is derived from an EMBL/GenBank/DDBJ whole genome shotgun (WGS) entry which is preliminary data.</text>
</comment>
<sequence>MLSVLPVELHAGNPLSFPLLLDPPLAKGDGDPDSRGSLTQGAGAFGGDLVIEQTASGAVEVYEEAFVGQSKGCTLVELGHPDILDHLQGELDRLVVGAQNSHWK</sequence>
<keyword evidence="2" id="KW-1185">Reference proteome</keyword>
<dbReference type="EMBL" id="JBHTCS010000009">
    <property type="protein sequence ID" value="MFC7447653.1"/>
    <property type="molecule type" value="Genomic_DNA"/>
</dbReference>
<organism evidence="1 2">
    <name type="scientific">Rhodococcus daqingensis</name>
    <dbReference type="NCBI Taxonomy" id="2479363"/>
    <lineage>
        <taxon>Bacteria</taxon>
        <taxon>Bacillati</taxon>
        <taxon>Actinomycetota</taxon>
        <taxon>Actinomycetes</taxon>
        <taxon>Mycobacteriales</taxon>
        <taxon>Nocardiaceae</taxon>
        <taxon>Rhodococcus</taxon>
    </lineage>
</organism>
<evidence type="ECO:0000313" key="2">
    <source>
        <dbReference type="Proteomes" id="UP001596484"/>
    </source>
</evidence>
<dbReference type="RefSeq" id="WP_378402894.1">
    <property type="nucleotide sequence ID" value="NZ_JBHTCS010000009.1"/>
</dbReference>
<accession>A0ABW2RWN1</accession>
<evidence type="ECO:0000313" key="1">
    <source>
        <dbReference type="EMBL" id="MFC7447653.1"/>
    </source>
</evidence>
<protein>
    <submittedName>
        <fullName evidence="1">Uncharacterized protein</fullName>
    </submittedName>
</protein>
<name>A0ABW2RWN1_9NOCA</name>